<evidence type="ECO:0000256" key="7">
    <source>
        <dbReference type="ARBA" id="ARBA00022679"/>
    </source>
</evidence>
<reference evidence="12 13" key="1">
    <citation type="submission" date="2019-01" db="EMBL/GenBank/DDBJ databases">
        <title>Leuconostoc litchii sp. nov., a novel lactic acid bacterium isolated from lychee.</title>
        <authorList>
            <person name="Wang L.-T."/>
        </authorList>
    </citation>
    <scope>NUCLEOTIDE SEQUENCE [LARGE SCALE GENOMIC DNA]</scope>
    <source>
        <strain evidence="12 13">MB7</strain>
    </source>
</reference>
<comment type="caution">
    <text evidence="12">The sequence shown here is derived from an EMBL/GenBank/DDBJ whole genome shotgun (WGS) entry which is preliminary data.</text>
</comment>
<keyword evidence="8" id="KW-0677">Repeat</keyword>
<comment type="pathway">
    <text evidence="3">Cofactor biosynthesis; riboflavin biosynthesis; riboflavin from 2-hydroxy-3-oxobutyl phosphate and 5-amino-6-(D-ribitylamino)uracil: step 2/2.</text>
</comment>
<dbReference type="PIRSF" id="PIRSF000498">
    <property type="entry name" value="Riboflavin_syn_A"/>
    <property type="match status" value="1"/>
</dbReference>
<comment type="catalytic activity">
    <reaction evidence="1">
        <text>2 6,7-dimethyl-8-(1-D-ribityl)lumazine + H(+) = 5-amino-6-(D-ribitylamino)uracil + riboflavin</text>
        <dbReference type="Rhea" id="RHEA:20772"/>
        <dbReference type="ChEBI" id="CHEBI:15378"/>
        <dbReference type="ChEBI" id="CHEBI:15934"/>
        <dbReference type="ChEBI" id="CHEBI:57986"/>
        <dbReference type="ChEBI" id="CHEBI:58201"/>
        <dbReference type="EC" id="2.5.1.9"/>
    </reaction>
</comment>
<dbReference type="PROSITE" id="PS51177">
    <property type="entry name" value="LUMAZINE_BIND"/>
    <property type="match status" value="2"/>
</dbReference>
<accession>A0A6P2CSA8</accession>
<dbReference type="OrthoDB" id="9788537at2"/>
<sequence length="196" mass="22100">MFTGITQEIGQIVSINKRNAKEINLRIIASKDYFLNSHIGDSVMVDGICLTIKYIHSNYADFDIMVPTFETTIVKYYQVGQKVNLEKALLVTNHFDGHFVLGHVDQTAKIIQKDHIEETTLLTFKLKNNQLMPQIVDKGSVTVSGVSLTVIQTQDNTFQVGLIPHTLMKTTLGLLEEHHLVNIETDILAKYLMKGQ</sequence>
<dbReference type="NCBIfam" id="NF006767">
    <property type="entry name" value="PRK09289.1"/>
    <property type="match status" value="1"/>
</dbReference>
<dbReference type="SUPFAM" id="SSF63380">
    <property type="entry name" value="Riboflavin synthase domain-like"/>
    <property type="match status" value="2"/>
</dbReference>
<dbReference type="Pfam" id="PF00677">
    <property type="entry name" value="Lum_binding"/>
    <property type="match status" value="2"/>
</dbReference>
<keyword evidence="6" id="KW-0686">Riboflavin biosynthesis</keyword>
<evidence type="ECO:0000256" key="1">
    <source>
        <dbReference type="ARBA" id="ARBA00000968"/>
    </source>
</evidence>
<gene>
    <name evidence="12" type="ORF">ESZ47_03065</name>
</gene>
<dbReference type="EC" id="2.5.1.9" evidence="4 9"/>
<evidence type="ECO:0000256" key="6">
    <source>
        <dbReference type="ARBA" id="ARBA00022619"/>
    </source>
</evidence>
<feature type="repeat" description="Lumazine-binding" evidence="10">
    <location>
        <begin position="99"/>
        <end position="196"/>
    </location>
</feature>
<evidence type="ECO:0000259" key="11">
    <source>
        <dbReference type="PROSITE" id="PS51177"/>
    </source>
</evidence>
<dbReference type="InterPro" id="IPR001783">
    <property type="entry name" value="Lumazine-bd"/>
</dbReference>
<dbReference type="Gene3D" id="2.40.30.20">
    <property type="match status" value="2"/>
</dbReference>
<dbReference type="InterPro" id="IPR017938">
    <property type="entry name" value="Riboflavin_synthase-like_b-brl"/>
</dbReference>
<evidence type="ECO:0000256" key="5">
    <source>
        <dbReference type="ARBA" id="ARBA00013950"/>
    </source>
</evidence>
<dbReference type="GO" id="GO:0004746">
    <property type="term" value="F:riboflavin synthase activity"/>
    <property type="evidence" value="ECO:0007669"/>
    <property type="project" value="UniProtKB-UniRule"/>
</dbReference>
<dbReference type="RefSeq" id="WP_148604632.1">
    <property type="nucleotide sequence ID" value="NZ_BSUV01000001.1"/>
</dbReference>
<feature type="domain" description="Lumazine-binding" evidence="11">
    <location>
        <begin position="1"/>
        <end position="98"/>
    </location>
</feature>
<dbReference type="CDD" id="cd00402">
    <property type="entry name" value="Riboflavin_synthase_like"/>
    <property type="match status" value="1"/>
</dbReference>
<evidence type="ECO:0000256" key="2">
    <source>
        <dbReference type="ARBA" id="ARBA00002803"/>
    </source>
</evidence>
<evidence type="ECO:0000256" key="8">
    <source>
        <dbReference type="ARBA" id="ARBA00022737"/>
    </source>
</evidence>
<dbReference type="InterPro" id="IPR023366">
    <property type="entry name" value="ATP_synth_asu-like_sf"/>
</dbReference>
<keyword evidence="13" id="KW-1185">Reference proteome</keyword>
<dbReference type="PANTHER" id="PTHR21098">
    <property type="entry name" value="RIBOFLAVIN SYNTHASE ALPHA CHAIN"/>
    <property type="match status" value="1"/>
</dbReference>
<organism evidence="12 13">
    <name type="scientific">Leuconostoc litchii</name>
    <dbReference type="NCBI Taxonomy" id="1981069"/>
    <lineage>
        <taxon>Bacteria</taxon>
        <taxon>Bacillati</taxon>
        <taxon>Bacillota</taxon>
        <taxon>Bacilli</taxon>
        <taxon>Lactobacillales</taxon>
        <taxon>Lactobacillaceae</taxon>
        <taxon>Leuconostoc</taxon>
    </lineage>
</organism>
<evidence type="ECO:0000313" key="13">
    <source>
        <dbReference type="Proteomes" id="UP000442244"/>
    </source>
</evidence>
<proteinExistence type="predicted"/>
<comment type="function">
    <text evidence="2">Catalyzes the dismutation of two molecules of 6,7-dimethyl-8-ribityllumazine, resulting in the formation of riboflavin and 5-amino-6-(D-ribitylamino)uracil.</text>
</comment>
<feature type="repeat" description="Lumazine-binding" evidence="10">
    <location>
        <begin position="1"/>
        <end position="98"/>
    </location>
</feature>
<evidence type="ECO:0000256" key="10">
    <source>
        <dbReference type="PROSITE-ProRule" id="PRU00524"/>
    </source>
</evidence>
<protein>
    <recommendedName>
        <fullName evidence="5 9">Riboflavin synthase</fullName>
        <ecNumber evidence="4 9">2.5.1.9</ecNumber>
    </recommendedName>
</protein>
<evidence type="ECO:0000256" key="4">
    <source>
        <dbReference type="ARBA" id="ARBA00012827"/>
    </source>
</evidence>
<dbReference type="AlphaFoldDB" id="A0A6P2CSA8"/>
<dbReference type="NCBIfam" id="TIGR00187">
    <property type="entry name" value="ribE"/>
    <property type="match status" value="1"/>
</dbReference>
<evidence type="ECO:0000256" key="9">
    <source>
        <dbReference type="NCBIfam" id="TIGR00187"/>
    </source>
</evidence>
<feature type="domain" description="Lumazine-binding" evidence="11">
    <location>
        <begin position="99"/>
        <end position="196"/>
    </location>
</feature>
<name>A0A6P2CSA8_9LACO</name>
<dbReference type="EMBL" id="SDGY01000001">
    <property type="protein sequence ID" value="TYC47129.1"/>
    <property type="molecule type" value="Genomic_DNA"/>
</dbReference>
<dbReference type="GO" id="GO:0009231">
    <property type="term" value="P:riboflavin biosynthetic process"/>
    <property type="evidence" value="ECO:0007669"/>
    <property type="project" value="UniProtKB-KW"/>
</dbReference>
<evidence type="ECO:0000256" key="3">
    <source>
        <dbReference type="ARBA" id="ARBA00004887"/>
    </source>
</evidence>
<dbReference type="Proteomes" id="UP000442244">
    <property type="component" value="Unassembled WGS sequence"/>
</dbReference>
<dbReference type="InterPro" id="IPR026017">
    <property type="entry name" value="Lumazine-bd_dom"/>
</dbReference>
<dbReference type="PANTHER" id="PTHR21098:SF12">
    <property type="entry name" value="RIBOFLAVIN SYNTHASE"/>
    <property type="match status" value="1"/>
</dbReference>
<evidence type="ECO:0000313" key="12">
    <source>
        <dbReference type="EMBL" id="TYC47129.1"/>
    </source>
</evidence>
<keyword evidence="7 12" id="KW-0808">Transferase</keyword>